<dbReference type="Pfam" id="PF00611">
    <property type="entry name" value="FCH"/>
    <property type="match status" value="1"/>
</dbReference>
<dbReference type="PANTHER" id="PTHR15735:SF12">
    <property type="entry name" value="CDC42-INTERACTING PROTEIN 4, ISOFORM B"/>
    <property type="match status" value="1"/>
</dbReference>
<feature type="signal peptide" evidence="3">
    <location>
        <begin position="1"/>
        <end position="17"/>
    </location>
</feature>
<proteinExistence type="predicted"/>
<comment type="caution">
    <text evidence="5">The sequence shown here is derived from an EMBL/GenBank/DDBJ whole genome shotgun (WGS) entry which is preliminary data.</text>
</comment>
<evidence type="ECO:0000259" key="4">
    <source>
        <dbReference type="PROSITE" id="PS51741"/>
    </source>
</evidence>
<feature type="compositionally biased region" description="Basic and acidic residues" evidence="2">
    <location>
        <begin position="296"/>
        <end position="309"/>
    </location>
</feature>
<feature type="region of interest" description="Disordered" evidence="2">
    <location>
        <begin position="281"/>
        <end position="489"/>
    </location>
</feature>
<dbReference type="Gene3D" id="1.20.1270.60">
    <property type="entry name" value="Arfaptin homology (AH) domain/BAR domain"/>
    <property type="match status" value="1"/>
</dbReference>
<dbReference type="EMBL" id="JAVFWL010000006">
    <property type="protein sequence ID" value="KAK6760866.1"/>
    <property type="molecule type" value="Genomic_DNA"/>
</dbReference>
<dbReference type="PANTHER" id="PTHR15735">
    <property type="entry name" value="FCH AND DOUBLE SH3 DOMAINS PROTEIN"/>
    <property type="match status" value="1"/>
</dbReference>
<name>A0ABR1EDW7_NECAM</name>
<dbReference type="SMART" id="SM00055">
    <property type="entry name" value="FCH"/>
    <property type="match status" value="1"/>
</dbReference>
<evidence type="ECO:0000313" key="5">
    <source>
        <dbReference type="EMBL" id="KAK6760866.1"/>
    </source>
</evidence>
<reference evidence="5 6" key="1">
    <citation type="submission" date="2023-08" db="EMBL/GenBank/DDBJ databases">
        <title>A Necator americanus chromosomal reference genome.</title>
        <authorList>
            <person name="Ilik V."/>
            <person name="Petrzelkova K.J."/>
            <person name="Pardy F."/>
            <person name="Fuh T."/>
            <person name="Niatou-Singa F.S."/>
            <person name="Gouil Q."/>
            <person name="Baker L."/>
            <person name="Ritchie M.E."/>
            <person name="Jex A.R."/>
            <person name="Gazzola D."/>
            <person name="Li H."/>
            <person name="Toshio Fujiwara R."/>
            <person name="Zhan B."/>
            <person name="Aroian R.V."/>
            <person name="Pafco B."/>
            <person name="Schwarz E.M."/>
        </authorList>
    </citation>
    <scope>NUCLEOTIDE SEQUENCE [LARGE SCALE GENOMIC DNA]</scope>
    <source>
        <strain evidence="5 6">Aroian</strain>
        <tissue evidence="5">Whole animal</tissue>
    </source>
</reference>
<dbReference type="SUPFAM" id="SSF103657">
    <property type="entry name" value="BAR/IMD domain-like"/>
    <property type="match status" value="1"/>
</dbReference>
<feature type="domain" description="F-BAR" evidence="4">
    <location>
        <begin position="5"/>
        <end position="289"/>
    </location>
</feature>
<evidence type="ECO:0000256" key="1">
    <source>
        <dbReference type="PROSITE-ProRule" id="PRU01077"/>
    </source>
</evidence>
<feature type="compositionally biased region" description="Basic and acidic residues" evidence="2">
    <location>
        <begin position="347"/>
        <end position="360"/>
    </location>
</feature>
<evidence type="ECO:0000256" key="3">
    <source>
        <dbReference type="SAM" id="SignalP"/>
    </source>
</evidence>
<organism evidence="5 6">
    <name type="scientific">Necator americanus</name>
    <name type="common">Human hookworm</name>
    <dbReference type="NCBI Taxonomy" id="51031"/>
    <lineage>
        <taxon>Eukaryota</taxon>
        <taxon>Metazoa</taxon>
        <taxon>Ecdysozoa</taxon>
        <taxon>Nematoda</taxon>
        <taxon>Chromadorea</taxon>
        <taxon>Rhabditida</taxon>
        <taxon>Rhabditina</taxon>
        <taxon>Rhabditomorpha</taxon>
        <taxon>Strongyloidea</taxon>
        <taxon>Ancylostomatidae</taxon>
        <taxon>Bunostominae</taxon>
        <taxon>Necator</taxon>
    </lineage>
</organism>
<keyword evidence="3" id="KW-0732">Signal</keyword>
<dbReference type="InterPro" id="IPR031160">
    <property type="entry name" value="F_BAR_dom"/>
</dbReference>
<gene>
    <name evidence="5" type="primary">Necator_chrX.g22237</name>
    <name evidence="5" type="ORF">RB195_022076</name>
</gene>
<feature type="compositionally biased region" description="Basic and acidic residues" evidence="2">
    <location>
        <begin position="396"/>
        <end position="428"/>
    </location>
</feature>
<keyword evidence="6" id="KW-1185">Reference proteome</keyword>
<protein>
    <recommendedName>
        <fullName evidence="4">F-BAR domain-containing protein</fullName>
    </recommendedName>
</protein>
<feature type="chain" id="PRO_5046811897" description="F-BAR domain-containing protein" evidence="3">
    <location>
        <begin position="18"/>
        <end position="774"/>
    </location>
</feature>
<evidence type="ECO:0000256" key="2">
    <source>
        <dbReference type="SAM" id="MobiDB-lite"/>
    </source>
</evidence>
<dbReference type="PROSITE" id="PS51741">
    <property type="entry name" value="F_BAR"/>
    <property type="match status" value="1"/>
</dbReference>
<dbReference type="InterPro" id="IPR001060">
    <property type="entry name" value="FCH_dom"/>
</dbReference>
<sequence length="774" mass="89861">MTSYLVFFVCIIRSSMAASDASDQTDAVAGHTQKGVEFLERIGAFAKERALIEEEYAAKLRTLAKKSLGRKKEDEEAAKNFTYVKSFVNLLRELELLAGQHEVVAERIRKEVVPFVATRAGVHRAQRKQCLSDLQAIHANLAGAMEHLCKAQKHYGKSFKEAEAAFLKYAKADKNMEISRLDLDKAKNNAQMRSQISEEAKQAYAHALQGANNAQNAHYSQLLPDALARMKVDRNGSTEMISVIITRRLQRLQDLQGCAAVKLSNFAYVEETYLQAFMDQTAQNRRPGRPRIYINDAERQRSHRLRETSQQRSIRWQANAEQQRRRRQNENEEQRLVRRSANAALQENRRQSEDVEERFARQMANADRQQRRRQSENDGQRSARLLENSQRQQRRRQSENDEQRFARLLEDSQRHQRLRQNENDEQRSARLLSNAQREQRRRENESSEQRSARRPANAERQRLQRQNEPEEQRAERLRNDSERHIRRNAAPEMTGLALRSRITDVNYLGALENRCSNCGALHFAFEVKRQHPYIFSDCCDRGRFNLNLFEEFPEQLKQLFVRDRAAPTEMTHRQRNFFENIRAFNSALAMASMGAQVDTISGRGPYCYRIHGQIYHRLGALHPHQGEQRQFGQIYILDTEMAAQQRLGNMRNSDCDPNLMLFLSEWFARNNVYAQSFKMMSEVEQMEIAAAQRENRQTIPIRMVFDDSRERGFARGEYAIPTANEVAVVYVGEENDVPARRSLAVHVRQAAGSKLMNISDIDKRCDLLTYPLLH</sequence>
<evidence type="ECO:0000313" key="6">
    <source>
        <dbReference type="Proteomes" id="UP001303046"/>
    </source>
</evidence>
<feature type="compositionally biased region" description="Basic and acidic residues" evidence="2">
    <location>
        <begin position="437"/>
        <end position="483"/>
    </location>
</feature>
<accession>A0ABR1EDW7</accession>
<keyword evidence="1" id="KW-0175">Coiled coil</keyword>
<dbReference type="InterPro" id="IPR027267">
    <property type="entry name" value="AH/BAR_dom_sf"/>
</dbReference>
<dbReference type="Proteomes" id="UP001303046">
    <property type="component" value="Unassembled WGS sequence"/>
</dbReference>